<sequence>MINRTVMALALLLTVSIILTILYSFINGATCRYSINFKTDERDTFMTCYRGKVVAMHSKQSEHGDLLSKWKVEARQFKLGDQVIHFIYSRNPIVDDRLEDSNDHFNHVTSGYRVLFYNSKRHDDKVYLFKNFPRYNVHVGTINGKLDYWDQQ</sequence>
<gene>
    <name evidence="1" type="ORF">H735_17085</name>
</gene>
<dbReference type="EMBL" id="JPRD01000028">
    <property type="protein sequence ID" value="KIF51869.1"/>
    <property type="molecule type" value="Genomic_DNA"/>
</dbReference>
<dbReference type="RefSeq" id="WP_020197329.1">
    <property type="nucleotide sequence ID" value="NZ_BAOH01000112.1"/>
</dbReference>
<protein>
    <submittedName>
        <fullName evidence="1">Uncharacterized protein</fullName>
    </submittedName>
</protein>
<organism evidence="1 2">
    <name type="scientific">Vibrio owensii CAIM 1854 = LMG 25443</name>
    <dbReference type="NCBI Taxonomy" id="1229493"/>
    <lineage>
        <taxon>Bacteria</taxon>
        <taxon>Pseudomonadati</taxon>
        <taxon>Pseudomonadota</taxon>
        <taxon>Gammaproteobacteria</taxon>
        <taxon>Vibrionales</taxon>
        <taxon>Vibrionaceae</taxon>
        <taxon>Vibrio</taxon>
    </lineage>
</organism>
<dbReference type="PATRIC" id="fig|1229493.5.peg.2568"/>
<proteinExistence type="predicted"/>
<evidence type="ECO:0000313" key="1">
    <source>
        <dbReference type="EMBL" id="KIF51869.1"/>
    </source>
</evidence>
<comment type="caution">
    <text evidence="1">The sequence shown here is derived from an EMBL/GenBank/DDBJ whole genome shotgun (WGS) entry which is preliminary data.</text>
</comment>
<name>A0A0C1Z6V0_9VIBR</name>
<accession>A0A0C1Z6V0</accession>
<dbReference type="Proteomes" id="UP000031586">
    <property type="component" value="Unassembled WGS sequence"/>
</dbReference>
<evidence type="ECO:0000313" key="2">
    <source>
        <dbReference type="Proteomes" id="UP000031586"/>
    </source>
</evidence>
<reference evidence="1 2" key="1">
    <citation type="submission" date="2014-07" db="EMBL/GenBank/DDBJ databases">
        <title>Unique and conserved regions in Vibrio harveyi and related species in comparison with the shrimp pathogen Vibrio harveyi CAIM 1792.</title>
        <authorList>
            <person name="Espinoza-Valles I."/>
            <person name="Vora G."/>
            <person name="Leekitcharoenphon P."/>
            <person name="Ussery D."/>
            <person name="Hoj L."/>
            <person name="Gomez-Gil B."/>
        </authorList>
    </citation>
    <scope>NUCLEOTIDE SEQUENCE [LARGE SCALE GENOMIC DNA]</scope>
    <source>
        <strain evidence="2">CAIM 1854 / LMG 25443</strain>
    </source>
</reference>
<dbReference type="AlphaFoldDB" id="A0A0C1Z6V0"/>